<dbReference type="Proteomes" id="UP000735205">
    <property type="component" value="Unassembled WGS sequence"/>
</dbReference>
<feature type="region of interest" description="Disordered" evidence="1">
    <location>
        <begin position="906"/>
        <end position="964"/>
    </location>
</feature>
<feature type="domain" description="DUF1542" evidence="3">
    <location>
        <begin position="430"/>
        <end position="498"/>
    </location>
</feature>
<feature type="transmembrane region" description="Helical" evidence="2">
    <location>
        <begin position="1185"/>
        <end position="1207"/>
    </location>
</feature>
<gene>
    <name evidence="4" type="ORF">G6R28_03600</name>
</gene>
<feature type="domain" description="DUF1542" evidence="3">
    <location>
        <begin position="971"/>
        <end position="1039"/>
    </location>
</feature>
<proteinExistence type="predicted"/>
<keyword evidence="5" id="KW-1185">Reference proteome</keyword>
<evidence type="ECO:0000313" key="5">
    <source>
        <dbReference type="Proteomes" id="UP000735205"/>
    </source>
</evidence>
<evidence type="ECO:0000313" key="4">
    <source>
        <dbReference type="EMBL" id="MBS9336316.1"/>
    </source>
</evidence>
<evidence type="ECO:0000256" key="2">
    <source>
        <dbReference type="SAM" id="Phobius"/>
    </source>
</evidence>
<dbReference type="EMBL" id="JAAMFJ010000002">
    <property type="protein sequence ID" value="MBS9336316.1"/>
    <property type="molecule type" value="Genomic_DNA"/>
</dbReference>
<keyword evidence="2" id="KW-0812">Transmembrane</keyword>
<sequence length="1222" mass="127845">MSESQKNDFSNQINNVTTSDDFVNDLAKIDQNVVQANNDAKSAKAAADAARSAALVKINNEESAKKAAVESLSIDDKEQKLKDIENAAQTARDGINNAGTVEEINTDVTNGISAIDLVADKAAAKDAIESEKTNQINAVQDLTVIDSTTLAKLIEDIKTSATTAETNIEAQNSSDDVATQKDNGISAIDLIAEKIKAMDAVAKDSNAKAQAIEAMTLTDEEKASFTNAVKEAAQSAQTQINNAQLVLTVNNAQSDAISTIEAQYDNAVALGGARDKAIAAIKEQLATSQAAVDKMTNLTDQEAAKTSLETAANSAIDAIKNATNVDDAIENAKNTGIANIQLGQTKLQAENDILAYATQQTSETGALGKVDGLTDNQKNKIISEVKALATTSINDINSETTTSTEVAEKVTVAKQKIDDLIKNAGALDTAKNTAKAAIDQAADQAVTNLAGQNLTSDEVTAMTNLINKDRDAAKENVDNATDADKISGLQTAGENQIKVDAAKAAATAVINDAVNTAENDQLSKITDETAKTNAQAAIASDAATAKQNILDADNTNDIQTVTESGKETVEAARDAGSKQIDLTATKDAAKAAIDQAADQAVANLAGQNLTEQEVKDMTALINNDRNAAKENVDNATDADKISGLQTAGEDQIKVDAAKAAATAVINDAVKTAENDQLSKITDKTAKTNAQAAIASDAATAKQNILDADNTNDIQTVTESGKETVEAARDAGSKQIDLTATKDAAKAAIDQAADQAVANLAGQNLTEQEVKDMTALINNDRNAAKENVDNATDADKISGLQTAGENQIQLDAAKASATSTINNSVKNSETTVDGLSDIDKEATKLTIESAAKTAKQNILDATSTTTVTNAETAGAGTVEAATQDGQTEIAKSAANAAIDNASAETAAKTKADNSLSNDDKTKQSNNVTSDTADAKRNVTIASDSASATDAGTTGVDKITKDYTTGTPLADQKKTAADAIDDEATTVKNAIDADKTLSGDQKTAQKAAVDKDAQTAKDNITNATSSDDVTAAKAAGLQKIDGEHVSDDLDQRKELAKSELRKTAAEVQNSINNDANLSVDEKEKQTAVLNEKVRKALAAIDQSDDFDTLRGILLNGKQEVISSYVVGSVRPFVAQPVLQTPLQIVSSPALMQEASTPKELPATKSGEKQTKKSKPTKKSVKSKEPDYRFWMTLGVVGVSAPSFFFFVLAKRRKKDEEENDNQYM</sequence>
<dbReference type="RefSeq" id="WP_213792879.1">
    <property type="nucleotide sequence ID" value="NZ_JAAMFJ010000002.1"/>
</dbReference>
<comment type="caution">
    <text evidence="4">The sequence shown here is derived from an EMBL/GenBank/DDBJ whole genome shotgun (WGS) entry which is preliminary data.</text>
</comment>
<dbReference type="Pfam" id="PF07564">
    <property type="entry name" value="DUF1542"/>
    <property type="match status" value="3"/>
</dbReference>
<accession>A0ABS5QV99</accession>
<feature type="compositionally biased region" description="Basic and acidic residues" evidence="1">
    <location>
        <begin position="906"/>
        <end position="921"/>
    </location>
</feature>
<evidence type="ECO:0000259" key="3">
    <source>
        <dbReference type="Pfam" id="PF07564"/>
    </source>
</evidence>
<evidence type="ECO:0000256" key="1">
    <source>
        <dbReference type="SAM" id="MobiDB-lite"/>
    </source>
</evidence>
<name>A0ABS5QV99_9LACO</name>
<keyword evidence="2" id="KW-0472">Membrane</keyword>
<organism evidence="4 5">
    <name type="scientific">Fructobacillus papyrifericola</name>
    <dbReference type="NCBI Taxonomy" id="2713172"/>
    <lineage>
        <taxon>Bacteria</taxon>
        <taxon>Bacillati</taxon>
        <taxon>Bacillota</taxon>
        <taxon>Bacilli</taxon>
        <taxon>Lactobacillales</taxon>
        <taxon>Lactobacillaceae</taxon>
        <taxon>Fructobacillus</taxon>
    </lineage>
</organism>
<feature type="compositionally biased region" description="Low complexity" evidence="1">
    <location>
        <begin position="940"/>
        <end position="953"/>
    </location>
</feature>
<feature type="region of interest" description="Disordered" evidence="1">
    <location>
        <begin position="1149"/>
        <end position="1181"/>
    </location>
</feature>
<keyword evidence="2" id="KW-1133">Transmembrane helix</keyword>
<protein>
    <submittedName>
        <fullName evidence="4">DUF1542 domain-containing protein</fullName>
    </submittedName>
</protein>
<reference evidence="4 5" key="1">
    <citation type="submission" date="2020-02" db="EMBL/GenBank/DDBJ databases">
        <title>Fructobacillus sp. isolated from paper mulberry of Taiwan.</title>
        <authorList>
            <person name="Lin S.-T."/>
        </authorList>
    </citation>
    <scope>NUCLEOTIDE SEQUENCE [LARGE SCALE GENOMIC DNA]</scope>
    <source>
        <strain evidence="4 5">M1-21</strain>
    </source>
</reference>
<feature type="domain" description="DUF1542" evidence="3">
    <location>
        <begin position="194"/>
        <end position="262"/>
    </location>
</feature>
<dbReference type="InterPro" id="IPR011439">
    <property type="entry name" value="DUF1542"/>
</dbReference>
<feature type="compositionally biased region" description="Basic residues" evidence="1">
    <location>
        <begin position="1169"/>
        <end position="1178"/>
    </location>
</feature>